<evidence type="ECO:0000256" key="3">
    <source>
        <dbReference type="SAM" id="SignalP"/>
    </source>
</evidence>
<keyword evidence="6" id="KW-1185">Reference proteome</keyword>
<evidence type="ECO:0000256" key="2">
    <source>
        <dbReference type="ARBA" id="ARBA00022729"/>
    </source>
</evidence>
<dbReference type="Gene3D" id="3.40.190.10">
    <property type="entry name" value="Periplasmic binding protein-like II"/>
    <property type="match status" value="2"/>
</dbReference>
<keyword evidence="2 3" id="KW-0732">Signal</keyword>
<evidence type="ECO:0000313" key="5">
    <source>
        <dbReference type="EMBL" id="GAA0553075.1"/>
    </source>
</evidence>
<dbReference type="SUPFAM" id="SSF53850">
    <property type="entry name" value="Periplasmic binding protein-like II"/>
    <property type="match status" value="1"/>
</dbReference>
<evidence type="ECO:0000313" key="6">
    <source>
        <dbReference type="Proteomes" id="UP001501169"/>
    </source>
</evidence>
<gene>
    <name evidence="5" type="ORF">GCM10009098_20980</name>
</gene>
<evidence type="ECO:0000259" key="4">
    <source>
        <dbReference type="SMART" id="SM00062"/>
    </source>
</evidence>
<accession>A0ABN1DV49</accession>
<dbReference type="PANTHER" id="PTHR35936:SF25">
    <property type="entry name" value="ABC TRANSPORTER SUBSTRATE-BINDING PROTEIN"/>
    <property type="match status" value="1"/>
</dbReference>
<sequence>MRSWHLLLTSALLLSGAAVPLAAVAEEQACTLRMSAETDFPPHLIKQNDNWTGLSVELMQRLADEVHCKLEFINSPWLRALQQSEQGQLDVLSHLSFSEQRKGQFAFIGPHHIEAIYLVGDPATLPASSQLSDLIDKVDYGRIAVLHGAYYGEDFARLSRQPAVQRQLVEISSIQDKLALLRAGRVNAILEDISVLHYWQRHHYPDADKYQPLLKVYQSPVYFGFSKTSLPASTLTTLAEAWQKLYRQGDLAAIYQKYQISNYAELIPASIL</sequence>
<comment type="caution">
    <text evidence="5">The sequence shown here is derived from an EMBL/GenBank/DDBJ whole genome shotgun (WGS) entry which is preliminary data.</text>
</comment>
<dbReference type="RefSeq" id="WP_226767109.1">
    <property type="nucleotide sequence ID" value="NZ_BAAAEO010000003.1"/>
</dbReference>
<dbReference type="InterPro" id="IPR001638">
    <property type="entry name" value="Solute-binding_3/MltF_N"/>
</dbReference>
<feature type="signal peptide" evidence="3">
    <location>
        <begin position="1"/>
        <end position="25"/>
    </location>
</feature>
<feature type="domain" description="Solute-binding protein family 3/N-terminal" evidence="4">
    <location>
        <begin position="31"/>
        <end position="262"/>
    </location>
</feature>
<name>A0ABN1DV49_9GAMM</name>
<dbReference type="Pfam" id="PF00497">
    <property type="entry name" value="SBP_bac_3"/>
    <property type="match status" value="1"/>
</dbReference>
<dbReference type="PANTHER" id="PTHR35936">
    <property type="entry name" value="MEMBRANE-BOUND LYTIC MUREIN TRANSGLYCOSYLASE F"/>
    <property type="match status" value="1"/>
</dbReference>
<proteinExistence type="inferred from homology"/>
<comment type="similarity">
    <text evidence="1">Belongs to the bacterial solute-binding protein 3 family.</text>
</comment>
<dbReference type="SMART" id="SM00062">
    <property type="entry name" value="PBPb"/>
    <property type="match status" value="1"/>
</dbReference>
<dbReference type="EMBL" id="BAAAEO010000003">
    <property type="protein sequence ID" value="GAA0553075.1"/>
    <property type="molecule type" value="Genomic_DNA"/>
</dbReference>
<organism evidence="5 6">
    <name type="scientific">Rheinheimera aquimaris</name>
    <dbReference type="NCBI Taxonomy" id="412437"/>
    <lineage>
        <taxon>Bacteria</taxon>
        <taxon>Pseudomonadati</taxon>
        <taxon>Pseudomonadota</taxon>
        <taxon>Gammaproteobacteria</taxon>
        <taxon>Chromatiales</taxon>
        <taxon>Chromatiaceae</taxon>
        <taxon>Rheinheimera</taxon>
    </lineage>
</organism>
<feature type="chain" id="PRO_5045475780" description="Solute-binding protein family 3/N-terminal domain-containing protein" evidence="3">
    <location>
        <begin position="26"/>
        <end position="272"/>
    </location>
</feature>
<protein>
    <recommendedName>
        <fullName evidence="4">Solute-binding protein family 3/N-terminal domain-containing protein</fullName>
    </recommendedName>
</protein>
<dbReference type="Proteomes" id="UP001501169">
    <property type="component" value="Unassembled WGS sequence"/>
</dbReference>
<evidence type="ECO:0000256" key="1">
    <source>
        <dbReference type="ARBA" id="ARBA00010333"/>
    </source>
</evidence>
<reference evidence="5 6" key="1">
    <citation type="journal article" date="2019" name="Int. J. Syst. Evol. Microbiol.">
        <title>The Global Catalogue of Microorganisms (GCM) 10K type strain sequencing project: providing services to taxonomists for standard genome sequencing and annotation.</title>
        <authorList>
            <consortium name="The Broad Institute Genomics Platform"/>
            <consortium name="The Broad Institute Genome Sequencing Center for Infectious Disease"/>
            <person name="Wu L."/>
            <person name="Ma J."/>
        </authorList>
    </citation>
    <scope>NUCLEOTIDE SEQUENCE [LARGE SCALE GENOMIC DNA]</scope>
    <source>
        <strain evidence="5 6">JCM 14331</strain>
    </source>
</reference>